<dbReference type="PROSITE" id="PS51257">
    <property type="entry name" value="PROKAR_LIPOPROTEIN"/>
    <property type="match status" value="1"/>
</dbReference>
<dbReference type="InterPro" id="IPR032710">
    <property type="entry name" value="NTF2-like_dom_sf"/>
</dbReference>
<dbReference type="RefSeq" id="WP_265127663.1">
    <property type="nucleotide sequence ID" value="NZ_JAPCHY010000007.1"/>
</dbReference>
<comment type="caution">
    <text evidence="3">The sequence shown here is derived from an EMBL/GenBank/DDBJ whole genome shotgun (WGS) entry which is preliminary data.</text>
</comment>
<evidence type="ECO:0000313" key="4">
    <source>
        <dbReference type="Proteomes" id="UP001209922"/>
    </source>
</evidence>
<gene>
    <name evidence="3" type="ORF">OK345_09185</name>
</gene>
<feature type="chain" id="PRO_5045878815" evidence="1">
    <location>
        <begin position="24"/>
        <end position="147"/>
    </location>
</feature>
<dbReference type="InterPro" id="IPR027843">
    <property type="entry name" value="DUF4440"/>
</dbReference>
<feature type="domain" description="DUF4440" evidence="2">
    <location>
        <begin position="30"/>
        <end position="136"/>
    </location>
</feature>
<reference evidence="3 4" key="1">
    <citation type="submission" date="2022-10" db="EMBL/GenBank/DDBJ databases">
        <title>Xanthomonas sp. H13-6.</title>
        <authorList>
            <person name="Liu X."/>
            <person name="Deng Z."/>
            <person name="Jiang Y."/>
            <person name="Yu T."/>
            <person name="Ai J."/>
        </authorList>
    </citation>
    <scope>NUCLEOTIDE SEQUENCE [LARGE SCALE GENOMIC DNA]</scope>
    <source>
        <strain evidence="3 4">H13-6</strain>
    </source>
</reference>
<evidence type="ECO:0000313" key="3">
    <source>
        <dbReference type="EMBL" id="MCW4472677.1"/>
    </source>
</evidence>
<dbReference type="SUPFAM" id="SSF54427">
    <property type="entry name" value="NTF2-like"/>
    <property type="match status" value="1"/>
</dbReference>
<dbReference type="Proteomes" id="UP001209922">
    <property type="component" value="Unassembled WGS sequence"/>
</dbReference>
<proteinExistence type="predicted"/>
<organism evidence="3 4">
    <name type="scientific">Xanthomonas chitinilytica</name>
    <dbReference type="NCBI Taxonomy" id="2989819"/>
    <lineage>
        <taxon>Bacteria</taxon>
        <taxon>Pseudomonadati</taxon>
        <taxon>Pseudomonadota</taxon>
        <taxon>Gammaproteobacteria</taxon>
        <taxon>Lysobacterales</taxon>
        <taxon>Lysobacteraceae</taxon>
        <taxon>Xanthomonas</taxon>
    </lineage>
</organism>
<keyword evidence="1" id="KW-0732">Signal</keyword>
<accession>A0ABT3JW12</accession>
<evidence type="ECO:0000256" key="1">
    <source>
        <dbReference type="SAM" id="SignalP"/>
    </source>
</evidence>
<name>A0ABT3JW12_9XANT</name>
<evidence type="ECO:0000259" key="2">
    <source>
        <dbReference type="Pfam" id="PF14534"/>
    </source>
</evidence>
<keyword evidence="4" id="KW-1185">Reference proteome</keyword>
<sequence length="147" mass="16011">MNRKPWICLLSLLMLLVLGGCQRQPPEQRLRETIAQMQAAVEARDSRAFMTHVAEDFAGNGGMDRAALQQMLRAQLLVNASVGVHPGPVSVELAGNTAVVRFTVALTGGSGRLLPERGRVQAITSGWREVDGRWQLYHAQWGEHGGG</sequence>
<dbReference type="Pfam" id="PF14534">
    <property type="entry name" value="DUF4440"/>
    <property type="match status" value="1"/>
</dbReference>
<feature type="signal peptide" evidence="1">
    <location>
        <begin position="1"/>
        <end position="23"/>
    </location>
</feature>
<dbReference type="EMBL" id="JAPCHY010000007">
    <property type="protein sequence ID" value="MCW4472677.1"/>
    <property type="molecule type" value="Genomic_DNA"/>
</dbReference>
<dbReference type="Gene3D" id="3.10.450.50">
    <property type="match status" value="1"/>
</dbReference>
<protein>
    <submittedName>
        <fullName evidence="3">Nuclear transport factor 2 family protein</fullName>
    </submittedName>
</protein>